<dbReference type="Proteomes" id="UP000036106">
    <property type="component" value="Chromosome"/>
</dbReference>
<organism evidence="1 2">
    <name type="scientific">Companilactobacillus ginsenosidimutans</name>
    <dbReference type="NCBI Taxonomy" id="1007676"/>
    <lineage>
        <taxon>Bacteria</taxon>
        <taxon>Bacillati</taxon>
        <taxon>Bacillota</taxon>
        <taxon>Bacilli</taxon>
        <taxon>Lactobacillales</taxon>
        <taxon>Lactobacillaceae</taxon>
        <taxon>Companilactobacillus</taxon>
    </lineage>
</organism>
<proteinExistence type="predicted"/>
<evidence type="ECO:0000313" key="2">
    <source>
        <dbReference type="Proteomes" id="UP000036106"/>
    </source>
</evidence>
<dbReference type="AlphaFoldDB" id="A0A0H4QLF1"/>
<dbReference type="PATRIC" id="fig|1007676.4.peg.2119"/>
<dbReference type="RefSeq" id="WP_048705581.1">
    <property type="nucleotide sequence ID" value="NZ_CP012034.1"/>
</dbReference>
<sequence>MKTKSITLSILLIGISIGSITSIGSSPTSVSAYTSSTSNELPKKIMISREDISLPLSIPTYELNSNKIQKTSKKLNILNKEKTQLKTFYAKKISVHNRVYWKLANNKIIDDKRVVIIK</sequence>
<dbReference type="KEGG" id="lgn:ABM34_10470"/>
<keyword evidence="2" id="KW-1185">Reference proteome</keyword>
<accession>A0A0H4QLF1</accession>
<reference evidence="2" key="1">
    <citation type="submission" date="2015-07" db="EMBL/GenBank/DDBJ databases">
        <title>Lactobacillus ginsenosidimutans/EMML 3141/ whole genome sequencing.</title>
        <authorList>
            <person name="Kim M.K."/>
            <person name="Im W.-T."/>
            <person name="Srinivasan S."/>
            <person name="Lee J.-J."/>
        </authorList>
    </citation>
    <scope>NUCLEOTIDE SEQUENCE [LARGE SCALE GENOMIC DNA]</scope>
    <source>
        <strain evidence="2">EMML 3041</strain>
    </source>
</reference>
<evidence type="ECO:0000313" key="1">
    <source>
        <dbReference type="EMBL" id="AKP67911.1"/>
    </source>
</evidence>
<dbReference type="EMBL" id="CP012034">
    <property type="protein sequence ID" value="AKP67911.1"/>
    <property type="molecule type" value="Genomic_DNA"/>
</dbReference>
<protein>
    <recommendedName>
        <fullName evidence="3">Surface layer protein A domain-containing protein</fullName>
    </recommendedName>
</protein>
<evidence type="ECO:0008006" key="3">
    <source>
        <dbReference type="Google" id="ProtNLM"/>
    </source>
</evidence>
<name>A0A0H4QLF1_9LACO</name>
<gene>
    <name evidence="1" type="ORF">ABM34_10470</name>
</gene>